<dbReference type="EMBL" id="CAJVQB010025635">
    <property type="protein sequence ID" value="CAG8806820.1"/>
    <property type="molecule type" value="Genomic_DNA"/>
</dbReference>
<feature type="compositionally biased region" description="Low complexity" evidence="1">
    <location>
        <begin position="1"/>
        <end position="29"/>
    </location>
</feature>
<feature type="region of interest" description="Disordered" evidence="1">
    <location>
        <begin position="1"/>
        <end position="48"/>
    </location>
</feature>
<organism evidence="2 3">
    <name type="scientific">Gigaspora margarita</name>
    <dbReference type="NCBI Taxonomy" id="4874"/>
    <lineage>
        <taxon>Eukaryota</taxon>
        <taxon>Fungi</taxon>
        <taxon>Fungi incertae sedis</taxon>
        <taxon>Mucoromycota</taxon>
        <taxon>Glomeromycotina</taxon>
        <taxon>Glomeromycetes</taxon>
        <taxon>Diversisporales</taxon>
        <taxon>Gigasporaceae</taxon>
        <taxon>Gigaspora</taxon>
    </lineage>
</organism>
<feature type="non-terminal residue" evidence="2">
    <location>
        <position position="1"/>
    </location>
</feature>
<feature type="compositionally biased region" description="Polar residues" evidence="1">
    <location>
        <begin position="30"/>
        <end position="41"/>
    </location>
</feature>
<proteinExistence type="predicted"/>
<accession>A0ABN7VYT9</accession>
<gene>
    <name evidence="2" type="ORF">GMARGA_LOCUS24376</name>
</gene>
<dbReference type="Proteomes" id="UP000789901">
    <property type="component" value="Unassembled WGS sequence"/>
</dbReference>
<protein>
    <submittedName>
        <fullName evidence="2">42221_t:CDS:1</fullName>
    </submittedName>
</protein>
<comment type="caution">
    <text evidence="2">The sequence shown here is derived from an EMBL/GenBank/DDBJ whole genome shotgun (WGS) entry which is preliminary data.</text>
</comment>
<keyword evidence="3" id="KW-1185">Reference proteome</keyword>
<name>A0ABN7VYT9_GIGMA</name>
<evidence type="ECO:0000313" key="2">
    <source>
        <dbReference type="EMBL" id="CAG8806820.1"/>
    </source>
</evidence>
<sequence>PEESTTSSTSSTTTSNSSSTKSTFTPTKTDNIPSKTTSSELPKQPEPTFENNVSCSICQLEFTQIEIKPHLKEHIKNLLSKDFICDKLKINKNAIEFDNIFYKLTNFQIRELIKTLQKYIEKYSENFINFLPDDMKQEILHNFDKIIIGKFKIKMATINEIEVKLFELKNLLELQNNIFKIDNITLSNANKNL</sequence>
<evidence type="ECO:0000313" key="3">
    <source>
        <dbReference type="Proteomes" id="UP000789901"/>
    </source>
</evidence>
<evidence type="ECO:0000256" key="1">
    <source>
        <dbReference type="SAM" id="MobiDB-lite"/>
    </source>
</evidence>
<reference evidence="2 3" key="1">
    <citation type="submission" date="2021-06" db="EMBL/GenBank/DDBJ databases">
        <authorList>
            <person name="Kallberg Y."/>
            <person name="Tangrot J."/>
            <person name="Rosling A."/>
        </authorList>
    </citation>
    <scope>NUCLEOTIDE SEQUENCE [LARGE SCALE GENOMIC DNA]</scope>
    <source>
        <strain evidence="2 3">120-4 pot B 10/14</strain>
    </source>
</reference>